<dbReference type="RefSeq" id="WP_317635583.1">
    <property type="nucleotide sequence ID" value="NZ_AP026802.1"/>
</dbReference>
<sequence>MKVHKFDFNGTKQENCGIKFGGGAFLQGEWPKNPAGKDLSLLFTIDTDKLNSKVSDLNLPSNKFISVFSTYDENDYFLDDVSFSGDPLELEDIEGYTKVTISDQSSIQNNSNAFDSKDVNLVETEISDDDFPAFSLISDQIPNGLSGSEIFNDEYRFICQVYSMDLPPYDGSALYLSDAIGYLFLKKNIVDNNDAGFFFVQSA</sequence>
<accession>A0AAU9DL73</accession>
<dbReference type="Proteomes" id="UP001321861">
    <property type="component" value="Chromosome"/>
</dbReference>
<evidence type="ECO:0008006" key="3">
    <source>
        <dbReference type="Google" id="ProtNLM"/>
    </source>
</evidence>
<evidence type="ECO:0000313" key="2">
    <source>
        <dbReference type="Proteomes" id="UP001321861"/>
    </source>
</evidence>
<dbReference type="KEGG" id="xap:XA3_00680"/>
<gene>
    <name evidence="1" type="ORF">XA3_00680</name>
</gene>
<organism evidence="1 2">
    <name type="scientific">Xylocopilactobacillus apicola</name>
    <dbReference type="NCBI Taxonomy" id="2932184"/>
    <lineage>
        <taxon>Bacteria</taxon>
        <taxon>Bacillati</taxon>
        <taxon>Bacillota</taxon>
        <taxon>Bacilli</taxon>
        <taxon>Lactobacillales</taxon>
        <taxon>Lactobacillaceae</taxon>
        <taxon>Xylocopilactobacillus</taxon>
    </lineage>
</organism>
<evidence type="ECO:0000313" key="1">
    <source>
        <dbReference type="EMBL" id="BDR57627.1"/>
    </source>
</evidence>
<dbReference type="EMBL" id="AP026802">
    <property type="protein sequence ID" value="BDR57627.1"/>
    <property type="molecule type" value="Genomic_DNA"/>
</dbReference>
<reference evidence="1 2" key="1">
    <citation type="journal article" date="2023" name="Microbiol. Spectr.">
        <title>Symbiosis of Carpenter Bees with Uncharacterized Lactic Acid Bacteria Showing NAD Auxotrophy.</title>
        <authorList>
            <person name="Kawasaki S."/>
            <person name="Ozawa K."/>
            <person name="Mori T."/>
            <person name="Yamamoto A."/>
            <person name="Ito M."/>
            <person name="Ohkuma M."/>
            <person name="Sakamoto M."/>
            <person name="Matsutani M."/>
        </authorList>
    </citation>
    <scope>NUCLEOTIDE SEQUENCE [LARGE SCALE GENOMIC DNA]</scope>
    <source>
        <strain evidence="1 2">XA3</strain>
    </source>
</reference>
<name>A0AAU9DL73_9LACO</name>
<keyword evidence="2" id="KW-1185">Reference proteome</keyword>
<dbReference type="AlphaFoldDB" id="A0AAU9DL73"/>
<proteinExistence type="predicted"/>
<protein>
    <recommendedName>
        <fullName evidence="3">DUF1963 domain-containing protein</fullName>
    </recommendedName>
</protein>